<protein>
    <submittedName>
        <fullName evidence="1">Uncharacterized protein</fullName>
    </submittedName>
</protein>
<dbReference type="EMBL" id="VCKZ01000117">
    <property type="protein sequence ID" value="TMR37813.1"/>
    <property type="molecule type" value="Genomic_DNA"/>
</dbReference>
<organism evidence="1 2">
    <name type="scientific">Actinomadura geliboluensis</name>
    <dbReference type="NCBI Taxonomy" id="882440"/>
    <lineage>
        <taxon>Bacteria</taxon>
        <taxon>Bacillati</taxon>
        <taxon>Actinomycetota</taxon>
        <taxon>Actinomycetes</taxon>
        <taxon>Streptosporangiales</taxon>
        <taxon>Thermomonosporaceae</taxon>
        <taxon>Actinomadura</taxon>
    </lineage>
</organism>
<dbReference type="RefSeq" id="WP_138637554.1">
    <property type="nucleotide sequence ID" value="NZ_JASWDG010000047.1"/>
</dbReference>
<evidence type="ECO:0000313" key="1">
    <source>
        <dbReference type="EMBL" id="TMR37813.1"/>
    </source>
</evidence>
<evidence type="ECO:0000313" key="2">
    <source>
        <dbReference type="Proteomes" id="UP000305238"/>
    </source>
</evidence>
<name>A0A5S4GXV3_9ACTN</name>
<dbReference type="AlphaFoldDB" id="A0A5S4GXV3"/>
<gene>
    <name evidence="1" type="ORF">ETD96_17660</name>
</gene>
<sequence>MVAPINSFGVESLLHQPDAESISDSGVGAACGDGFAVGGDGRFLVSVFLGTVSGILGQDGERGCVILARCQGLQLDA</sequence>
<comment type="caution">
    <text evidence="1">The sequence shown here is derived from an EMBL/GenBank/DDBJ whole genome shotgun (WGS) entry which is preliminary data.</text>
</comment>
<accession>A0A5S4GXV3</accession>
<keyword evidence="2" id="KW-1185">Reference proteome</keyword>
<proteinExistence type="predicted"/>
<dbReference type="Proteomes" id="UP000305238">
    <property type="component" value="Unassembled WGS sequence"/>
</dbReference>
<reference evidence="1 2" key="1">
    <citation type="submission" date="2019-05" db="EMBL/GenBank/DDBJ databases">
        <title>Draft genome sequence of Actinomadura geliboluensis A8036.</title>
        <authorList>
            <person name="Saricaoglu S."/>
            <person name="Isik K."/>
        </authorList>
    </citation>
    <scope>NUCLEOTIDE SEQUENCE [LARGE SCALE GENOMIC DNA]</scope>
    <source>
        <strain evidence="1 2">A8036</strain>
    </source>
</reference>